<protein>
    <submittedName>
        <fullName evidence="2">Uncharacterized protein</fullName>
    </submittedName>
</protein>
<dbReference type="EMBL" id="LT882695">
    <property type="protein sequence ID" value="SMY30547.1"/>
    <property type="molecule type" value="Genomic_DNA"/>
</dbReference>
<reference evidence="2 3" key="1">
    <citation type="submission" date="2016-10" db="EMBL/GenBank/DDBJ databases">
        <authorList>
            <person name="Varghese N."/>
        </authorList>
    </citation>
    <scope>NUCLEOTIDE SEQUENCE [LARGE SCALE GENOMIC DNA]</scope>
</reference>
<accession>A0A1Y6M1L9</accession>
<organism evidence="2 3">
    <name type="scientific">Zymoseptoria tritici ST99CH_1A5</name>
    <dbReference type="NCBI Taxonomy" id="1276529"/>
    <lineage>
        <taxon>Eukaryota</taxon>
        <taxon>Fungi</taxon>
        <taxon>Dikarya</taxon>
        <taxon>Ascomycota</taxon>
        <taxon>Pezizomycotina</taxon>
        <taxon>Dothideomycetes</taxon>
        <taxon>Dothideomycetidae</taxon>
        <taxon>Mycosphaerellales</taxon>
        <taxon>Mycosphaerellaceae</taxon>
        <taxon>Zymoseptoria</taxon>
    </lineage>
</organism>
<proteinExistence type="predicted"/>
<name>A0A1Y6M1L9_ZYMTR</name>
<sequence length="93" mass="10553">MYSVLVLTILSRGIRFGPELRRKGARYPGAHPEMQVLLHHWRRNGTLPGVTDPPRPGRAHGKHPHREPRDNPRTPSKDAECAIDDSPMSHPLR</sequence>
<feature type="compositionally biased region" description="Basic residues" evidence="1">
    <location>
        <begin position="57"/>
        <end position="66"/>
    </location>
</feature>
<dbReference type="AlphaFoldDB" id="A0A1Y6M1L9"/>
<evidence type="ECO:0000313" key="2">
    <source>
        <dbReference type="EMBL" id="SMY30547.1"/>
    </source>
</evidence>
<gene>
    <name evidence="2" type="ORF">ZT1A5_G12001</name>
</gene>
<evidence type="ECO:0000256" key="1">
    <source>
        <dbReference type="SAM" id="MobiDB-lite"/>
    </source>
</evidence>
<dbReference type="Proteomes" id="UP000215453">
    <property type="component" value="Chromosome 20"/>
</dbReference>
<feature type="compositionally biased region" description="Basic and acidic residues" evidence="1">
    <location>
        <begin position="67"/>
        <end position="80"/>
    </location>
</feature>
<evidence type="ECO:0000313" key="3">
    <source>
        <dbReference type="Proteomes" id="UP000215453"/>
    </source>
</evidence>
<feature type="region of interest" description="Disordered" evidence="1">
    <location>
        <begin position="43"/>
        <end position="93"/>
    </location>
</feature>